<evidence type="ECO:0000256" key="1">
    <source>
        <dbReference type="ARBA" id="ARBA00022737"/>
    </source>
</evidence>
<dbReference type="FunFam" id="2.60.40.10:FF:000107">
    <property type="entry name" value="Myosin, light chain kinase a"/>
    <property type="match status" value="1"/>
</dbReference>
<evidence type="ECO:0000256" key="3">
    <source>
        <dbReference type="ARBA" id="ARBA00023319"/>
    </source>
</evidence>
<dbReference type="PROSITE" id="PS50835">
    <property type="entry name" value="IG_LIKE"/>
    <property type="match status" value="1"/>
</dbReference>
<dbReference type="GO" id="GO:0007411">
    <property type="term" value="P:axon guidance"/>
    <property type="evidence" value="ECO:0007669"/>
    <property type="project" value="TreeGrafter"/>
</dbReference>
<dbReference type="Gene3D" id="2.60.40.10">
    <property type="entry name" value="Immunoglobulins"/>
    <property type="match status" value="1"/>
</dbReference>
<protein>
    <submittedName>
        <fullName evidence="7">Ig-like domain-containing protein</fullName>
    </submittedName>
</protein>
<dbReference type="PANTHER" id="PTHR44170:SF6">
    <property type="entry name" value="CONTACTIN"/>
    <property type="match status" value="1"/>
</dbReference>
<dbReference type="STRING" id="51028.A0A0N4V9T7"/>
<name>A0A0N4V9T7_ENTVE</name>
<evidence type="ECO:0000313" key="6">
    <source>
        <dbReference type="Proteomes" id="UP000274131"/>
    </source>
</evidence>
<dbReference type="CDD" id="cd00096">
    <property type="entry name" value="Ig"/>
    <property type="match status" value="1"/>
</dbReference>
<evidence type="ECO:0000313" key="5">
    <source>
        <dbReference type="EMBL" id="VDD91980.1"/>
    </source>
</evidence>
<dbReference type="PANTHER" id="PTHR44170">
    <property type="entry name" value="PROTEIN SIDEKICK"/>
    <property type="match status" value="1"/>
</dbReference>
<dbReference type="GO" id="GO:0005886">
    <property type="term" value="C:plasma membrane"/>
    <property type="evidence" value="ECO:0007669"/>
    <property type="project" value="TreeGrafter"/>
</dbReference>
<dbReference type="InterPro" id="IPR007110">
    <property type="entry name" value="Ig-like_dom"/>
</dbReference>
<dbReference type="GO" id="GO:0007420">
    <property type="term" value="P:brain development"/>
    <property type="evidence" value="ECO:0007669"/>
    <property type="project" value="TreeGrafter"/>
</dbReference>
<reference evidence="5 6" key="2">
    <citation type="submission" date="2018-10" db="EMBL/GenBank/DDBJ databases">
        <authorList>
            <consortium name="Pathogen Informatics"/>
        </authorList>
    </citation>
    <scope>NUCLEOTIDE SEQUENCE [LARGE SCALE GENOMIC DNA]</scope>
</reference>
<dbReference type="GO" id="GO:0030424">
    <property type="term" value="C:axon"/>
    <property type="evidence" value="ECO:0007669"/>
    <property type="project" value="TreeGrafter"/>
</dbReference>
<dbReference type="OrthoDB" id="2431000at2759"/>
<dbReference type="InterPro" id="IPR013098">
    <property type="entry name" value="Ig_I-set"/>
</dbReference>
<dbReference type="AlphaFoldDB" id="A0A0N4V9T7"/>
<gene>
    <name evidence="5" type="ORF">EVEC_LOCUS6731</name>
</gene>
<dbReference type="WBParaSite" id="EVEC_0000721001-mRNA-1">
    <property type="protein sequence ID" value="EVEC_0000721001-mRNA-1"/>
    <property type="gene ID" value="EVEC_0000721001"/>
</dbReference>
<dbReference type="Pfam" id="PF07679">
    <property type="entry name" value="I-set"/>
    <property type="match status" value="1"/>
</dbReference>
<dbReference type="SUPFAM" id="SSF48726">
    <property type="entry name" value="Immunoglobulin"/>
    <property type="match status" value="1"/>
</dbReference>
<dbReference type="EMBL" id="UXUI01008626">
    <property type="protein sequence ID" value="VDD91980.1"/>
    <property type="molecule type" value="Genomic_DNA"/>
</dbReference>
<dbReference type="InterPro" id="IPR013783">
    <property type="entry name" value="Ig-like_fold"/>
</dbReference>
<sequence>MEDTAGRSYIRLTSYLAPEVNRTVGQQIRYKCEAAGSPKPVFSWKRNNVPLERRPNIKVRNKDHFSRLTIVDLEVLNSGFYECIATNSAGTVKTGSKLKNKYVWSKRCVRHLEVPETIEL</sequence>
<keyword evidence="3" id="KW-0393">Immunoglobulin domain</keyword>
<evidence type="ECO:0000313" key="7">
    <source>
        <dbReference type="WBParaSite" id="EVEC_0000721001-mRNA-1"/>
    </source>
</evidence>
<accession>A0A0N4V9T7</accession>
<dbReference type="GO" id="GO:0098632">
    <property type="term" value="F:cell-cell adhesion mediator activity"/>
    <property type="evidence" value="ECO:0007669"/>
    <property type="project" value="TreeGrafter"/>
</dbReference>
<organism evidence="7">
    <name type="scientific">Enterobius vermicularis</name>
    <name type="common">Human pinworm</name>
    <dbReference type="NCBI Taxonomy" id="51028"/>
    <lineage>
        <taxon>Eukaryota</taxon>
        <taxon>Metazoa</taxon>
        <taxon>Ecdysozoa</taxon>
        <taxon>Nematoda</taxon>
        <taxon>Chromadorea</taxon>
        <taxon>Rhabditida</taxon>
        <taxon>Spirurina</taxon>
        <taxon>Oxyuridomorpha</taxon>
        <taxon>Oxyuroidea</taxon>
        <taxon>Oxyuridae</taxon>
        <taxon>Enterobius</taxon>
    </lineage>
</organism>
<proteinExistence type="predicted"/>
<feature type="domain" description="Ig-like" evidence="4">
    <location>
        <begin position="25"/>
        <end position="99"/>
    </location>
</feature>
<keyword evidence="2" id="KW-1015">Disulfide bond</keyword>
<evidence type="ECO:0000259" key="4">
    <source>
        <dbReference type="PROSITE" id="PS50835"/>
    </source>
</evidence>
<keyword evidence="6" id="KW-1185">Reference proteome</keyword>
<keyword evidence="1" id="KW-0677">Repeat</keyword>
<dbReference type="SMART" id="SM00408">
    <property type="entry name" value="IGc2"/>
    <property type="match status" value="1"/>
</dbReference>
<dbReference type="InterPro" id="IPR003598">
    <property type="entry name" value="Ig_sub2"/>
</dbReference>
<reference evidence="7" key="1">
    <citation type="submission" date="2017-02" db="UniProtKB">
        <authorList>
            <consortium name="WormBaseParasite"/>
        </authorList>
    </citation>
    <scope>IDENTIFICATION</scope>
</reference>
<evidence type="ECO:0000256" key="2">
    <source>
        <dbReference type="ARBA" id="ARBA00023157"/>
    </source>
</evidence>
<dbReference type="InterPro" id="IPR036179">
    <property type="entry name" value="Ig-like_dom_sf"/>
</dbReference>
<dbReference type="Proteomes" id="UP000274131">
    <property type="component" value="Unassembled WGS sequence"/>
</dbReference>